<name>A0ACC0AQ32_CATRO</name>
<protein>
    <submittedName>
        <fullName evidence="1">Uncharacterized protein</fullName>
    </submittedName>
</protein>
<dbReference type="Proteomes" id="UP001060085">
    <property type="component" value="Linkage Group LG05"/>
</dbReference>
<comment type="caution">
    <text evidence="1">The sequence shown here is derived from an EMBL/GenBank/DDBJ whole genome shotgun (WGS) entry which is preliminary data.</text>
</comment>
<evidence type="ECO:0000313" key="2">
    <source>
        <dbReference type="Proteomes" id="UP001060085"/>
    </source>
</evidence>
<evidence type="ECO:0000313" key="1">
    <source>
        <dbReference type="EMBL" id="KAI5663073.1"/>
    </source>
</evidence>
<sequence>MDDFPEDANKGQMVVPKRNRGASPNGSFSPFFARSPPMGNSLLALRAEEHKGKVALFEKKFQDLAWHVVEAQEEDLRGSKTLLDVDRESQEAKVLLIDHSLVQGRRRTSLKASKLFIIYSTSKDHSREQFDGETDKYGRKGTLPLTVLRHLFEHGRCVPSSATNAISLKRIGTTIFMPSKGCKGLKKRRGS</sequence>
<accession>A0ACC0AQ32</accession>
<reference evidence="2" key="1">
    <citation type="journal article" date="2023" name="Nat. Plants">
        <title>Single-cell RNA sequencing provides a high-resolution roadmap for understanding the multicellular compartmentation of specialized metabolism.</title>
        <authorList>
            <person name="Sun S."/>
            <person name="Shen X."/>
            <person name="Li Y."/>
            <person name="Li Y."/>
            <person name="Wang S."/>
            <person name="Li R."/>
            <person name="Zhang H."/>
            <person name="Shen G."/>
            <person name="Guo B."/>
            <person name="Wei J."/>
            <person name="Xu J."/>
            <person name="St-Pierre B."/>
            <person name="Chen S."/>
            <person name="Sun C."/>
        </authorList>
    </citation>
    <scope>NUCLEOTIDE SEQUENCE [LARGE SCALE GENOMIC DNA]</scope>
</reference>
<dbReference type="EMBL" id="CM044705">
    <property type="protein sequence ID" value="KAI5663073.1"/>
    <property type="molecule type" value="Genomic_DNA"/>
</dbReference>
<keyword evidence="2" id="KW-1185">Reference proteome</keyword>
<gene>
    <name evidence="1" type="ORF">M9H77_22396</name>
</gene>
<proteinExistence type="predicted"/>
<organism evidence="1 2">
    <name type="scientific">Catharanthus roseus</name>
    <name type="common">Madagascar periwinkle</name>
    <name type="synonym">Vinca rosea</name>
    <dbReference type="NCBI Taxonomy" id="4058"/>
    <lineage>
        <taxon>Eukaryota</taxon>
        <taxon>Viridiplantae</taxon>
        <taxon>Streptophyta</taxon>
        <taxon>Embryophyta</taxon>
        <taxon>Tracheophyta</taxon>
        <taxon>Spermatophyta</taxon>
        <taxon>Magnoliopsida</taxon>
        <taxon>eudicotyledons</taxon>
        <taxon>Gunneridae</taxon>
        <taxon>Pentapetalae</taxon>
        <taxon>asterids</taxon>
        <taxon>lamiids</taxon>
        <taxon>Gentianales</taxon>
        <taxon>Apocynaceae</taxon>
        <taxon>Rauvolfioideae</taxon>
        <taxon>Vinceae</taxon>
        <taxon>Catharanthinae</taxon>
        <taxon>Catharanthus</taxon>
    </lineage>
</organism>